<dbReference type="GO" id="GO:0006508">
    <property type="term" value="P:proteolysis"/>
    <property type="evidence" value="ECO:0007669"/>
    <property type="project" value="InterPro"/>
</dbReference>
<dbReference type="GO" id="GO:0046872">
    <property type="term" value="F:metal ion binding"/>
    <property type="evidence" value="ECO:0007669"/>
    <property type="project" value="UniProtKB-KW"/>
</dbReference>
<evidence type="ECO:0000313" key="2">
    <source>
        <dbReference type="EMBL" id="HER44267.1"/>
    </source>
</evidence>
<protein>
    <submittedName>
        <fullName evidence="2">Aminopeptidase</fullName>
    </submittedName>
</protein>
<keyword evidence="2" id="KW-0645">Protease</keyword>
<dbReference type="SUPFAM" id="SSF144052">
    <property type="entry name" value="Thermophilic metalloprotease-like"/>
    <property type="match status" value="1"/>
</dbReference>
<sequence length="321" mass="33735">MDKALLDSAVIAVKDCLNVKKGETVLVVTDSELREIGEALLEAAKGLETEAMLMEIIPRERNGAEPPEAVTAAMMKCDVVVAPTSMSLTHTAARRKACAAGARVATMPGILRETMIRCLSADYYAIADRTRRLTEMMTRAKKARVTTASGTDITLPLEGIDAIASTGLFHEPGSFGNLPSGEAYMMPAEGGSKGVFIVDGSMAGIGDLAGKKPITIRVEKGLAVEITGGPEAELLKKKLAAVGEKAFNIAELGVGTNDAATITGSILEDEKVMGTVHIALGNNMSMGGTVDVPIHLDGIIKDPSLELDGRMIMEKGKLLID</sequence>
<keyword evidence="2" id="KW-0378">Hydrolase</keyword>
<reference evidence="2" key="1">
    <citation type="journal article" date="2020" name="mSystems">
        <title>Genome- and Community-Level Interaction Insights into Carbon Utilization and Element Cycling Functions of Hydrothermarchaeota in Hydrothermal Sediment.</title>
        <authorList>
            <person name="Zhou Z."/>
            <person name="Liu Y."/>
            <person name="Xu W."/>
            <person name="Pan J."/>
            <person name="Luo Z.H."/>
            <person name="Li M."/>
        </authorList>
    </citation>
    <scope>NUCLEOTIDE SEQUENCE [LARGE SCALE GENOMIC DNA]</scope>
    <source>
        <strain evidence="2">SpSt-1233</strain>
    </source>
</reference>
<accession>A0A7V2F3Z4</accession>
<dbReference type="AlphaFoldDB" id="A0A7V2F3Z4"/>
<evidence type="ECO:0000256" key="1">
    <source>
        <dbReference type="ARBA" id="ARBA00022723"/>
    </source>
</evidence>
<dbReference type="Proteomes" id="UP000886069">
    <property type="component" value="Unassembled WGS sequence"/>
</dbReference>
<dbReference type="EMBL" id="DSEC01000533">
    <property type="protein sequence ID" value="HER44267.1"/>
    <property type="molecule type" value="Genomic_DNA"/>
</dbReference>
<keyword evidence="1" id="KW-0479">Metal-binding</keyword>
<dbReference type="InterPro" id="IPR052170">
    <property type="entry name" value="M29_Exopeptidase"/>
</dbReference>
<dbReference type="InterPro" id="IPR058739">
    <property type="entry name" value="NicX"/>
</dbReference>
<dbReference type="Pfam" id="PF26233">
    <property type="entry name" value="NicX"/>
    <property type="match status" value="1"/>
</dbReference>
<gene>
    <name evidence="2" type="ORF">ENO08_07400</name>
</gene>
<dbReference type="GO" id="GO:0004177">
    <property type="term" value="F:aminopeptidase activity"/>
    <property type="evidence" value="ECO:0007669"/>
    <property type="project" value="UniProtKB-KW"/>
</dbReference>
<keyword evidence="2" id="KW-0031">Aminopeptidase</keyword>
<name>A0A7V2F3Z4_UNCEI</name>
<organism evidence="2">
    <name type="scientific">Eiseniibacteriota bacterium</name>
    <dbReference type="NCBI Taxonomy" id="2212470"/>
    <lineage>
        <taxon>Bacteria</taxon>
        <taxon>Candidatus Eiseniibacteriota</taxon>
    </lineage>
</organism>
<proteinExistence type="predicted"/>
<dbReference type="PANTHER" id="PTHR34448:SF1">
    <property type="entry name" value="BLL6088 PROTEIN"/>
    <property type="match status" value="1"/>
</dbReference>
<dbReference type="PANTHER" id="PTHR34448">
    <property type="entry name" value="AMINOPEPTIDASE"/>
    <property type="match status" value="1"/>
</dbReference>
<comment type="caution">
    <text evidence="2">The sequence shown here is derived from an EMBL/GenBank/DDBJ whole genome shotgun (WGS) entry which is preliminary data.</text>
</comment>